<evidence type="ECO:0000256" key="1">
    <source>
        <dbReference type="SAM" id="MobiDB-lite"/>
    </source>
</evidence>
<organism evidence="2 3">
    <name type="scientific">Acetobacterium malicum</name>
    <dbReference type="NCBI Taxonomy" id="52692"/>
    <lineage>
        <taxon>Bacteria</taxon>
        <taxon>Bacillati</taxon>
        <taxon>Bacillota</taxon>
        <taxon>Clostridia</taxon>
        <taxon>Eubacteriales</taxon>
        <taxon>Eubacteriaceae</taxon>
        <taxon>Acetobacterium</taxon>
    </lineage>
</organism>
<evidence type="ECO:0000313" key="3">
    <source>
        <dbReference type="Proteomes" id="UP000622405"/>
    </source>
</evidence>
<accession>A0ABR6Z1Q9</accession>
<comment type="caution">
    <text evidence="2">The sequence shown here is derived from an EMBL/GenBank/DDBJ whole genome shotgun (WGS) entry which is preliminary data.</text>
</comment>
<gene>
    <name evidence="2" type="ORF">GH811_17570</name>
</gene>
<dbReference type="EMBL" id="WJBE01000026">
    <property type="protein sequence ID" value="MBC3901412.1"/>
    <property type="molecule type" value="Genomic_DNA"/>
</dbReference>
<feature type="compositionally biased region" description="Polar residues" evidence="1">
    <location>
        <begin position="14"/>
        <end position="25"/>
    </location>
</feature>
<name>A0ABR6Z1Q9_9FIRM</name>
<reference evidence="2 3" key="1">
    <citation type="journal article" date="2020" name="mSystems">
        <title>Defining Genomic and Predicted Metabolic Features of the Acetobacterium Genus.</title>
        <authorList>
            <person name="Ross D.E."/>
            <person name="Marshall C.W."/>
            <person name="Gulliver D."/>
            <person name="May H.D."/>
            <person name="Norman R.S."/>
        </authorList>
    </citation>
    <scope>NUCLEOTIDE SEQUENCE [LARGE SCALE GENOMIC DNA]</scope>
    <source>
        <strain evidence="2 3">DSM 4132</strain>
    </source>
</reference>
<dbReference type="RefSeq" id="WP_186895463.1">
    <property type="nucleotide sequence ID" value="NZ_WJBE01000026.1"/>
</dbReference>
<dbReference type="Proteomes" id="UP000622405">
    <property type="component" value="Unassembled WGS sequence"/>
</dbReference>
<protein>
    <recommendedName>
        <fullName evidence="4">Phage head-tail adapter protein</fullName>
    </recommendedName>
</protein>
<feature type="region of interest" description="Disordered" evidence="1">
    <location>
        <begin position="1"/>
        <end position="26"/>
    </location>
</feature>
<keyword evidence="3" id="KW-1185">Reference proteome</keyword>
<evidence type="ECO:0000313" key="2">
    <source>
        <dbReference type="EMBL" id="MBC3901412.1"/>
    </source>
</evidence>
<proteinExistence type="predicted"/>
<evidence type="ECO:0008006" key="4">
    <source>
        <dbReference type="Google" id="ProtNLM"/>
    </source>
</evidence>
<sequence>MSRATRMKTLKLQGATSVSSNSGAKKQTWHDIKNIAVSICQIDETRVIQSVKYKESTHSGVTYEKGIKADKNRLMDSNGDIYEIVSAAGDYRMTNLLLRRVET</sequence>